<dbReference type="OMA" id="YLTAQAR"/>
<dbReference type="GO" id="GO:0030178">
    <property type="term" value="P:negative regulation of Wnt signaling pathway"/>
    <property type="evidence" value="ECO:0007669"/>
    <property type="project" value="TreeGrafter"/>
</dbReference>
<evidence type="ECO:0000259" key="1">
    <source>
        <dbReference type="PROSITE" id="PS51352"/>
    </source>
</evidence>
<dbReference type="AlphaFoldDB" id="A0A023B6A8"/>
<dbReference type="Gene3D" id="3.40.30.10">
    <property type="entry name" value="Glutaredoxin"/>
    <property type="match status" value="1"/>
</dbReference>
<dbReference type="SUPFAM" id="SSF52833">
    <property type="entry name" value="Thioredoxin-like"/>
    <property type="match status" value="1"/>
</dbReference>
<keyword evidence="3" id="KW-1185">Reference proteome</keyword>
<dbReference type="RefSeq" id="XP_011134009.1">
    <property type="nucleotide sequence ID" value="XM_011135707.1"/>
</dbReference>
<accession>A0A023B6A8</accession>
<dbReference type="Gene3D" id="1.20.58.2190">
    <property type="match status" value="1"/>
</dbReference>
<proteinExistence type="predicted"/>
<dbReference type="InterPro" id="IPR036339">
    <property type="entry name" value="PUB-like_dom_sf"/>
</dbReference>
<dbReference type="InterPro" id="IPR012336">
    <property type="entry name" value="Thioredoxin-like_fold"/>
</dbReference>
<protein>
    <submittedName>
        <fullName evidence="2">Nucleoredoxin</fullName>
    </submittedName>
</protein>
<dbReference type="EMBL" id="AFNH02000606">
    <property type="protein sequence ID" value="EZG66186.1"/>
    <property type="molecule type" value="Genomic_DNA"/>
</dbReference>
<dbReference type="PROSITE" id="PS51352">
    <property type="entry name" value="THIOREDOXIN_2"/>
    <property type="match status" value="1"/>
</dbReference>
<dbReference type="OrthoDB" id="409136at2759"/>
<dbReference type="Pfam" id="PF13905">
    <property type="entry name" value="Thioredoxin_8"/>
    <property type="match status" value="1"/>
</dbReference>
<comment type="caution">
    <text evidence="2">The sequence shown here is derived from an EMBL/GenBank/DDBJ whole genome shotgun (WGS) entry which is preliminary data.</text>
</comment>
<dbReference type="GO" id="GO:0004791">
    <property type="term" value="F:thioredoxin-disulfide reductase (NADPH) activity"/>
    <property type="evidence" value="ECO:0007669"/>
    <property type="project" value="TreeGrafter"/>
</dbReference>
<dbReference type="SUPFAM" id="SSF143503">
    <property type="entry name" value="PUG domain-like"/>
    <property type="match status" value="1"/>
</dbReference>
<sequence>MAIEDAPFPAFGPRQLPVGGELAGLLGPSLQARDGRRVLLQDVDAEVIGIYFSGAYCPPCRMFTPILRTLYLTAQARKKSFEVVFCSADRSSSQYQTYRAEMPWLAIPFENRVNIDKTCRHFGVTGIPCLKLVNRQGQECKQFLGNPTALVRQRGEQFLQALPDRPPVRPGALDSRTVLNGNECDNLTYDTILAELDSAPLDRKQEAFKTLKTITGNLIEHPENAKYRALKKTNKQIQKKVRSPHFPFYLKTWV</sequence>
<dbReference type="GO" id="GO:0031397">
    <property type="term" value="P:negative regulation of protein ubiquitination"/>
    <property type="evidence" value="ECO:0007669"/>
    <property type="project" value="TreeGrafter"/>
</dbReference>
<dbReference type="GO" id="GO:0005634">
    <property type="term" value="C:nucleus"/>
    <property type="evidence" value="ECO:0007669"/>
    <property type="project" value="TreeGrafter"/>
</dbReference>
<dbReference type="Proteomes" id="UP000019763">
    <property type="component" value="Unassembled WGS sequence"/>
</dbReference>
<reference evidence="2" key="1">
    <citation type="submission" date="2013-12" db="EMBL/GenBank/DDBJ databases">
        <authorList>
            <person name="Omoto C.K."/>
            <person name="Sibley D."/>
            <person name="Venepally P."/>
            <person name="Hadjithomas M."/>
            <person name="Karamycheva S."/>
            <person name="Brunk B."/>
            <person name="Roos D."/>
            <person name="Caler E."/>
            <person name="Lorenzi H."/>
        </authorList>
    </citation>
    <scope>NUCLEOTIDE SEQUENCE</scope>
</reference>
<dbReference type="GeneID" id="22912931"/>
<dbReference type="Pfam" id="PF09409">
    <property type="entry name" value="PUB"/>
    <property type="match status" value="1"/>
</dbReference>
<dbReference type="PANTHER" id="PTHR46472:SF1">
    <property type="entry name" value="NUCLEOREDOXIN"/>
    <property type="match status" value="1"/>
</dbReference>
<organism evidence="2 3">
    <name type="scientific">Gregarina niphandrodes</name>
    <name type="common">Septate eugregarine</name>
    <dbReference type="NCBI Taxonomy" id="110365"/>
    <lineage>
        <taxon>Eukaryota</taxon>
        <taxon>Sar</taxon>
        <taxon>Alveolata</taxon>
        <taxon>Apicomplexa</taxon>
        <taxon>Conoidasida</taxon>
        <taxon>Gregarinasina</taxon>
        <taxon>Eugregarinorida</taxon>
        <taxon>Gregarinidae</taxon>
        <taxon>Gregarina</taxon>
    </lineage>
</organism>
<dbReference type="eggNOG" id="KOG2501">
    <property type="taxonomic scope" value="Eukaryota"/>
</dbReference>
<dbReference type="PANTHER" id="PTHR46472">
    <property type="entry name" value="NUCLEOREDOXIN"/>
    <property type="match status" value="1"/>
</dbReference>
<name>A0A023B6A8_GRENI</name>
<dbReference type="CDD" id="cd09212">
    <property type="entry name" value="PUB"/>
    <property type="match status" value="1"/>
</dbReference>
<gene>
    <name evidence="2" type="ORF">GNI_080890</name>
</gene>
<dbReference type="VEuPathDB" id="CryptoDB:GNI_080890"/>
<feature type="domain" description="Thioredoxin" evidence="1">
    <location>
        <begin position="16"/>
        <end position="164"/>
    </location>
</feature>
<evidence type="ECO:0000313" key="2">
    <source>
        <dbReference type="EMBL" id="EZG66186.1"/>
    </source>
</evidence>
<dbReference type="InterPro" id="IPR018997">
    <property type="entry name" value="PUB_domain"/>
</dbReference>
<dbReference type="InterPro" id="IPR036249">
    <property type="entry name" value="Thioredoxin-like_sf"/>
</dbReference>
<evidence type="ECO:0000313" key="3">
    <source>
        <dbReference type="Proteomes" id="UP000019763"/>
    </source>
</evidence>
<dbReference type="InterPro" id="IPR013766">
    <property type="entry name" value="Thioredoxin_domain"/>
</dbReference>